<feature type="compositionally biased region" description="Basic and acidic residues" evidence="1">
    <location>
        <begin position="34"/>
        <end position="46"/>
    </location>
</feature>
<proteinExistence type="predicted"/>
<comment type="caution">
    <text evidence="2">The sequence shown here is derived from an EMBL/GenBank/DDBJ whole genome shotgun (WGS) entry which is preliminary data.</text>
</comment>
<protein>
    <submittedName>
        <fullName evidence="2">Uncharacterized protein</fullName>
    </submittedName>
</protein>
<feature type="non-terminal residue" evidence="2">
    <location>
        <position position="276"/>
    </location>
</feature>
<dbReference type="EMBL" id="CAKOAT010124043">
    <property type="protein sequence ID" value="CAH8334151.1"/>
    <property type="molecule type" value="Genomic_DNA"/>
</dbReference>
<evidence type="ECO:0000256" key="1">
    <source>
        <dbReference type="SAM" id="MobiDB-lite"/>
    </source>
</evidence>
<feature type="compositionally biased region" description="Basic residues" evidence="1">
    <location>
        <begin position="265"/>
        <end position="276"/>
    </location>
</feature>
<feature type="compositionally biased region" description="Basic and acidic residues" evidence="1">
    <location>
        <begin position="77"/>
        <end position="92"/>
    </location>
</feature>
<feature type="compositionally biased region" description="Basic residues" evidence="1">
    <location>
        <begin position="227"/>
        <end position="238"/>
    </location>
</feature>
<keyword evidence="3" id="KW-1185">Reference proteome</keyword>
<name>A0ABC8JSD8_ERUVS</name>
<evidence type="ECO:0000313" key="3">
    <source>
        <dbReference type="Proteomes" id="UP001642260"/>
    </source>
</evidence>
<gene>
    <name evidence="2" type="ORF">ERUC_LOCUS13039</name>
</gene>
<feature type="compositionally biased region" description="Basic and acidic residues" evidence="1">
    <location>
        <begin position="1"/>
        <end position="16"/>
    </location>
</feature>
<dbReference type="AlphaFoldDB" id="A0ABC8JSD8"/>
<sequence>MEVQRVSRRDERKWEGEASSWKGTGNRRSPTLAIRRDRREWREKSMSTHTTAEQQYDRRNSLRDNLATEENNFTRVSHNEEPRSHTRERDSRGQAGAARSETDDASPNHLESRGGPYDQVKARDKSTLESIVESHHVESPAVLVNPQKKRLASKITSPNMQDNLNLRMRMPESLTLYLRWGLYHMRMKDRMETDYDLFDDELLDLEAPVPQPSSRQTETGGTSKSLKGVKHGNRRTPRKKEVLRRGSPRLRGLSSTSQKYTGGKAKPKHHIHNARE</sequence>
<feature type="region of interest" description="Disordered" evidence="1">
    <location>
        <begin position="206"/>
        <end position="276"/>
    </location>
</feature>
<evidence type="ECO:0000313" key="2">
    <source>
        <dbReference type="EMBL" id="CAH8334151.1"/>
    </source>
</evidence>
<reference evidence="2 3" key="1">
    <citation type="submission" date="2022-03" db="EMBL/GenBank/DDBJ databases">
        <authorList>
            <person name="Macdonald S."/>
            <person name="Ahmed S."/>
            <person name="Newling K."/>
        </authorList>
    </citation>
    <scope>NUCLEOTIDE SEQUENCE [LARGE SCALE GENOMIC DNA]</scope>
</reference>
<feature type="compositionally biased region" description="Polar residues" evidence="1">
    <location>
        <begin position="212"/>
        <end position="225"/>
    </location>
</feature>
<organism evidence="2 3">
    <name type="scientific">Eruca vesicaria subsp. sativa</name>
    <name type="common">Garden rocket</name>
    <name type="synonym">Eruca sativa</name>
    <dbReference type="NCBI Taxonomy" id="29727"/>
    <lineage>
        <taxon>Eukaryota</taxon>
        <taxon>Viridiplantae</taxon>
        <taxon>Streptophyta</taxon>
        <taxon>Embryophyta</taxon>
        <taxon>Tracheophyta</taxon>
        <taxon>Spermatophyta</taxon>
        <taxon>Magnoliopsida</taxon>
        <taxon>eudicotyledons</taxon>
        <taxon>Gunneridae</taxon>
        <taxon>Pentapetalae</taxon>
        <taxon>rosids</taxon>
        <taxon>malvids</taxon>
        <taxon>Brassicales</taxon>
        <taxon>Brassicaceae</taxon>
        <taxon>Brassiceae</taxon>
        <taxon>Eruca</taxon>
    </lineage>
</organism>
<feature type="region of interest" description="Disordered" evidence="1">
    <location>
        <begin position="1"/>
        <end position="125"/>
    </location>
</feature>
<accession>A0ABC8JSD8</accession>
<dbReference type="Proteomes" id="UP001642260">
    <property type="component" value="Unassembled WGS sequence"/>
</dbReference>